<evidence type="ECO:0000313" key="1">
    <source>
        <dbReference type="EMBL" id="MBB5400546.1"/>
    </source>
</evidence>
<dbReference type="RefSeq" id="WP_184226209.1">
    <property type="nucleotide sequence ID" value="NZ_JACHDE010000003.1"/>
</dbReference>
<name>A0A7W8P1X9_9BURK</name>
<comment type="caution">
    <text evidence="1">The sequence shown here is derived from an EMBL/GenBank/DDBJ whole genome shotgun (WGS) entry which is preliminary data.</text>
</comment>
<organism evidence="1 2">
    <name type="scientific">Paraburkholderia youngii</name>
    <dbReference type="NCBI Taxonomy" id="2782701"/>
    <lineage>
        <taxon>Bacteria</taxon>
        <taxon>Pseudomonadati</taxon>
        <taxon>Pseudomonadota</taxon>
        <taxon>Betaproteobacteria</taxon>
        <taxon>Burkholderiales</taxon>
        <taxon>Burkholderiaceae</taxon>
        <taxon>Paraburkholderia</taxon>
    </lineage>
</organism>
<protein>
    <submittedName>
        <fullName evidence="1">Uncharacterized protein</fullName>
    </submittedName>
</protein>
<accession>A0A7W8P1X9</accession>
<dbReference type="EMBL" id="JACHDE010000003">
    <property type="protein sequence ID" value="MBB5400546.1"/>
    <property type="molecule type" value="Genomic_DNA"/>
</dbReference>
<reference evidence="1 2" key="1">
    <citation type="submission" date="2020-08" db="EMBL/GenBank/DDBJ databases">
        <title>Genomic Encyclopedia of Type Strains, Phase IV (KMG-V): Genome sequencing to study the core and pangenomes of soil and plant-associated prokaryotes.</title>
        <authorList>
            <person name="Whitman W."/>
        </authorList>
    </citation>
    <scope>NUCLEOTIDE SEQUENCE [LARGE SCALE GENOMIC DNA]</scope>
    <source>
        <strain evidence="1 2">JPY162</strain>
    </source>
</reference>
<dbReference type="Proteomes" id="UP000592820">
    <property type="component" value="Unassembled WGS sequence"/>
</dbReference>
<evidence type="ECO:0000313" key="2">
    <source>
        <dbReference type="Proteomes" id="UP000592820"/>
    </source>
</evidence>
<gene>
    <name evidence="1" type="ORF">HDG41_002595</name>
</gene>
<sequence length="137" mass="14738">MPTVNAYIPQVSSLIFDTEEGARKASACIEFGGWNAEKATLTPIKVGALLAMPGAPTLVWVMDSLAASVEEGRVDPETCLTQLFATPSDMRDMRAVLHDEGRDLWLSDRHRGALLKLGAASIDLLSYADVAAFFDPA</sequence>
<proteinExistence type="predicted"/>
<dbReference type="AlphaFoldDB" id="A0A7W8P1X9"/>